<keyword evidence="3" id="KW-1185">Reference proteome</keyword>
<evidence type="ECO:0000256" key="1">
    <source>
        <dbReference type="SAM" id="MobiDB-lite"/>
    </source>
</evidence>
<dbReference type="Ensembl" id="ENSLLTT00000015542.1">
    <property type="protein sequence ID" value="ENSLLTP00000014954.1"/>
    <property type="gene ID" value="ENSLLTG00000011481.1"/>
</dbReference>
<sequence length="129" mass="14629">MLWKTPMQTRPNRHLAQVEVNEVLRLMRYVATEVPAHDAVPGGVVFLTETYLLDVCCNILLYIVLLHGLRSTIDSILLHVLRHVSIFDHSLSVRHDGPVAKEASWISETSSKKNQKVQLPLEKASLRQP</sequence>
<evidence type="ECO:0000313" key="2">
    <source>
        <dbReference type="Ensembl" id="ENSLLTP00000014954.1"/>
    </source>
</evidence>
<reference evidence="2" key="1">
    <citation type="submission" date="2025-08" db="UniProtKB">
        <authorList>
            <consortium name="Ensembl"/>
        </authorList>
    </citation>
    <scope>IDENTIFICATION</scope>
</reference>
<reference evidence="2" key="2">
    <citation type="submission" date="2025-09" db="UniProtKB">
        <authorList>
            <consortium name="Ensembl"/>
        </authorList>
    </citation>
    <scope>IDENTIFICATION</scope>
</reference>
<protein>
    <recommendedName>
        <fullName evidence="4">Dynein light chain</fullName>
    </recommendedName>
</protein>
<organism evidence="2 3">
    <name type="scientific">Laticauda laticaudata</name>
    <name type="common">Blue-ringed sea krait</name>
    <name type="synonym">Blue-lipped sea krait</name>
    <dbReference type="NCBI Taxonomy" id="8630"/>
    <lineage>
        <taxon>Eukaryota</taxon>
        <taxon>Metazoa</taxon>
        <taxon>Chordata</taxon>
        <taxon>Craniata</taxon>
        <taxon>Vertebrata</taxon>
        <taxon>Euteleostomi</taxon>
        <taxon>Lepidosauria</taxon>
        <taxon>Squamata</taxon>
        <taxon>Bifurcata</taxon>
        <taxon>Unidentata</taxon>
        <taxon>Episquamata</taxon>
        <taxon>Toxicofera</taxon>
        <taxon>Serpentes</taxon>
        <taxon>Colubroidea</taxon>
        <taxon>Elapidae</taxon>
        <taxon>Laticaudinae</taxon>
        <taxon>Laticauda</taxon>
    </lineage>
</organism>
<dbReference type="AlphaFoldDB" id="A0A8C5SAZ0"/>
<proteinExistence type="predicted"/>
<evidence type="ECO:0000313" key="3">
    <source>
        <dbReference type="Proteomes" id="UP000694406"/>
    </source>
</evidence>
<dbReference type="Proteomes" id="UP000694406">
    <property type="component" value="Unplaced"/>
</dbReference>
<dbReference type="GeneTree" id="ENSGT00390000001618"/>
<dbReference type="PANTHER" id="PTHR48424:SF2">
    <property type="entry name" value="DYNEIN LIGHT CHAIN"/>
    <property type="match status" value="1"/>
</dbReference>
<accession>A0A8C5SAZ0</accession>
<name>A0A8C5SAZ0_LATLA</name>
<dbReference type="PANTHER" id="PTHR48424">
    <property type="entry name" value="DYNEIN LIGHT CHAIN-RELATED"/>
    <property type="match status" value="1"/>
</dbReference>
<evidence type="ECO:0008006" key="4">
    <source>
        <dbReference type="Google" id="ProtNLM"/>
    </source>
</evidence>
<feature type="region of interest" description="Disordered" evidence="1">
    <location>
        <begin position="104"/>
        <end position="129"/>
    </location>
</feature>